<evidence type="ECO:0000313" key="5">
    <source>
        <dbReference type="EMBL" id="KHN98995.1"/>
    </source>
</evidence>
<evidence type="ECO:0000256" key="2">
    <source>
        <dbReference type="ARBA" id="ARBA00022630"/>
    </source>
</evidence>
<dbReference type="PANTHER" id="PTHR42877">
    <property type="entry name" value="L-ORNITHINE N(5)-MONOOXYGENASE-RELATED"/>
    <property type="match status" value="1"/>
</dbReference>
<dbReference type="AlphaFoldDB" id="A0A0B2X1M7"/>
<keyword evidence="2" id="KW-0285">Flavoprotein</keyword>
<dbReference type="GeneID" id="63737912"/>
<protein>
    <submittedName>
        <fullName evidence="5">Flavin-binding monooxygenase-like family protein</fullName>
    </submittedName>
</protein>
<name>A0A0B2X1M7_METAS</name>
<accession>A0A0B2X1M7</accession>
<dbReference type="InterPro" id="IPR051209">
    <property type="entry name" value="FAD-bind_Monooxygenase_sf"/>
</dbReference>
<evidence type="ECO:0000256" key="4">
    <source>
        <dbReference type="ARBA" id="ARBA00023002"/>
    </source>
</evidence>
<gene>
    <name evidence="5" type="ORF">MAM_03457</name>
</gene>
<keyword evidence="6" id="KW-1185">Reference proteome</keyword>
<dbReference type="RefSeq" id="XP_040680061.1">
    <property type="nucleotide sequence ID" value="XM_040822256.1"/>
</dbReference>
<dbReference type="STRING" id="1081103.A0A0B2X1M7"/>
<keyword evidence="3" id="KW-0274">FAD</keyword>
<dbReference type="GO" id="GO:0050660">
    <property type="term" value="F:flavin adenine dinucleotide binding"/>
    <property type="evidence" value="ECO:0007669"/>
    <property type="project" value="InterPro"/>
</dbReference>
<organism evidence="5 6">
    <name type="scientific">Metarhizium album (strain ARSEF 1941)</name>
    <dbReference type="NCBI Taxonomy" id="1081103"/>
    <lineage>
        <taxon>Eukaryota</taxon>
        <taxon>Fungi</taxon>
        <taxon>Dikarya</taxon>
        <taxon>Ascomycota</taxon>
        <taxon>Pezizomycotina</taxon>
        <taxon>Sordariomycetes</taxon>
        <taxon>Hypocreomycetidae</taxon>
        <taxon>Hypocreales</taxon>
        <taxon>Clavicipitaceae</taxon>
        <taxon>Metarhizium</taxon>
    </lineage>
</organism>
<dbReference type="PANTHER" id="PTHR42877:SF5">
    <property type="entry name" value="L-ORNITHINE N(5)-MONOOXYGENASE-RELATED"/>
    <property type="match status" value="1"/>
</dbReference>
<dbReference type="InterPro" id="IPR036188">
    <property type="entry name" value="FAD/NAD-bd_sf"/>
</dbReference>
<evidence type="ECO:0000313" key="6">
    <source>
        <dbReference type="Proteomes" id="UP000030816"/>
    </source>
</evidence>
<dbReference type="Gene3D" id="3.50.50.60">
    <property type="entry name" value="FAD/NAD(P)-binding domain"/>
    <property type="match status" value="2"/>
</dbReference>
<keyword evidence="4" id="KW-0560">Oxidoreductase</keyword>
<dbReference type="InterPro" id="IPR020946">
    <property type="entry name" value="Flavin_mOase-like"/>
</dbReference>
<keyword evidence="5" id="KW-0503">Monooxygenase</keyword>
<dbReference type="HOGENOM" id="CLU_006937_7_0_1"/>
<dbReference type="Pfam" id="PF00743">
    <property type="entry name" value="FMO-like"/>
    <property type="match status" value="1"/>
</dbReference>
<comment type="similarity">
    <text evidence="1">Belongs to the FAD-binding monooxygenase family.</text>
</comment>
<comment type="caution">
    <text evidence="5">The sequence shown here is derived from an EMBL/GenBank/DDBJ whole genome shotgun (WGS) entry which is preliminary data.</text>
</comment>
<dbReference type="GO" id="GO:0050661">
    <property type="term" value="F:NADP binding"/>
    <property type="evidence" value="ECO:0007669"/>
    <property type="project" value="InterPro"/>
</dbReference>
<dbReference type="Proteomes" id="UP000030816">
    <property type="component" value="Unassembled WGS sequence"/>
</dbReference>
<dbReference type="GO" id="GO:0004499">
    <property type="term" value="F:N,N-dimethylaniline monooxygenase activity"/>
    <property type="evidence" value="ECO:0007669"/>
    <property type="project" value="InterPro"/>
</dbReference>
<proteinExistence type="inferred from homology"/>
<sequence length="480" mass="54751">MEATVDKFGLRHHMHFRVECVSASWNEDGFWDVRLRDLMTGTEYARTASILVSAVGGISRPRDVKFPGMDTFQGEMFHTARWNHKYDYRGKRMAVIGNGCSAAQVVPEVARQVAHVTQYARSPQWYHERPNRRFTCFERWCFRHVPLLGRILRLRLFLASDNMVTTYGPGETATRLRLRAEAHARDYIVSTAPQKYHHLLVPEFPLGMLRPFVRRDSSPSPPDRSAGCKRRIFDPGYLESLHLPNVELVPHGIEAIDQTGIVSTDGVKIEFDVIVLATGFDIQRFLAPMEVYGRGGRSLSQQWQESRGAQAYMGTYVNGFPNFAILFGPNTFPAHNSVLFASEVQVAFIAKTLLAPVLDRQLSTVEVKRTAEDQWVSRVHSRLRGGVFEAGCSNWYINSHGRNSASWPGYAADFWKESLKPQRGVFLKTRQSPWWMWYRAKRWMRTTSWTAYGILGLLMLWMMGGQRSGLGIQSSPRLGV</sequence>
<dbReference type="OrthoDB" id="74360at2759"/>
<dbReference type="SUPFAM" id="SSF51905">
    <property type="entry name" value="FAD/NAD(P)-binding domain"/>
    <property type="match status" value="2"/>
</dbReference>
<evidence type="ECO:0000256" key="1">
    <source>
        <dbReference type="ARBA" id="ARBA00010139"/>
    </source>
</evidence>
<reference evidence="5 6" key="1">
    <citation type="journal article" date="2014" name="Proc. Natl. Acad. Sci. U.S.A.">
        <title>Trajectory and genomic determinants of fungal-pathogen speciation and host adaptation.</title>
        <authorList>
            <person name="Hu X."/>
            <person name="Xiao G."/>
            <person name="Zheng P."/>
            <person name="Shang Y."/>
            <person name="Su Y."/>
            <person name="Zhang X."/>
            <person name="Liu X."/>
            <person name="Zhan S."/>
            <person name="St Leger R.J."/>
            <person name="Wang C."/>
        </authorList>
    </citation>
    <scope>NUCLEOTIDE SEQUENCE [LARGE SCALE GENOMIC DNA]</scope>
    <source>
        <strain evidence="5 6">ARSEF 1941</strain>
    </source>
</reference>
<dbReference type="EMBL" id="AZHE01000006">
    <property type="protein sequence ID" value="KHN98995.1"/>
    <property type="molecule type" value="Genomic_DNA"/>
</dbReference>
<evidence type="ECO:0000256" key="3">
    <source>
        <dbReference type="ARBA" id="ARBA00022827"/>
    </source>
</evidence>